<name>A0A4R1MXP2_9FIRM</name>
<dbReference type="Proteomes" id="UP000294545">
    <property type="component" value="Unassembled WGS sequence"/>
</dbReference>
<keyword evidence="3" id="KW-1185">Reference proteome</keyword>
<evidence type="ECO:0000313" key="3">
    <source>
        <dbReference type="Proteomes" id="UP000294545"/>
    </source>
</evidence>
<gene>
    <name evidence="2" type="ORF">EDC19_0382</name>
</gene>
<evidence type="ECO:0000256" key="1">
    <source>
        <dbReference type="SAM" id="Phobius"/>
    </source>
</evidence>
<proteinExistence type="predicted"/>
<keyword evidence="1" id="KW-1133">Transmembrane helix</keyword>
<keyword evidence="1" id="KW-0812">Transmembrane</keyword>
<organism evidence="2 3">
    <name type="scientific">Natranaerovirga hydrolytica</name>
    <dbReference type="NCBI Taxonomy" id="680378"/>
    <lineage>
        <taxon>Bacteria</taxon>
        <taxon>Bacillati</taxon>
        <taxon>Bacillota</taxon>
        <taxon>Clostridia</taxon>
        <taxon>Lachnospirales</taxon>
        <taxon>Natranaerovirgaceae</taxon>
        <taxon>Natranaerovirga</taxon>
    </lineage>
</organism>
<reference evidence="2 3" key="1">
    <citation type="submission" date="2019-03" db="EMBL/GenBank/DDBJ databases">
        <title>Genomic Encyclopedia of Type Strains, Phase IV (KMG-IV): sequencing the most valuable type-strain genomes for metagenomic binning, comparative biology and taxonomic classification.</title>
        <authorList>
            <person name="Goeker M."/>
        </authorList>
    </citation>
    <scope>NUCLEOTIDE SEQUENCE [LARGE SCALE GENOMIC DNA]</scope>
    <source>
        <strain evidence="2 3">DSM 24176</strain>
    </source>
</reference>
<dbReference type="AlphaFoldDB" id="A0A4R1MXP2"/>
<comment type="caution">
    <text evidence="2">The sequence shown here is derived from an EMBL/GenBank/DDBJ whole genome shotgun (WGS) entry which is preliminary data.</text>
</comment>
<dbReference type="RefSeq" id="WP_132279692.1">
    <property type="nucleotide sequence ID" value="NZ_SMGQ01000011.1"/>
</dbReference>
<evidence type="ECO:0000313" key="2">
    <source>
        <dbReference type="EMBL" id="TCK97976.1"/>
    </source>
</evidence>
<evidence type="ECO:0008006" key="4">
    <source>
        <dbReference type="Google" id="ProtNLM"/>
    </source>
</evidence>
<dbReference type="OrthoDB" id="2878735at2"/>
<keyword evidence="1" id="KW-0472">Membrane</keyword>
<protein>
    <recommendedName>
        <fullName evidence="4">SnoaL-like protein</fullName>
    </recommendedName>
</protein>
<feature type="transmembrane region" description="Helical" evidence="1">
    <location>
        <begin position="6"/>
        <end position="22"/>
    </location>
</feature>
<dbReference type="EMBL" id="SMGQ01000011">
    <property type="protein sequence ID" value="TCK97976.1"/>
    <property type="molecule type" value="Genomic_DNA"/>
</dbReference>
<accession>A0A4R1MXP2</accession>
<sequence>MTHIKNIAIIVLVMTIIGLLMINHTTNQRLKQPNDTENNPMNQEEYMDDIIEIFNLSSDFILAHTQGDARALKEMLPSNFTVEKNEDKVNILYEYANETIKQTVYGNREADFKSFKINGINWKDDQNVMIHFQEIYIDTKTEAIFSPPTFLNLEFKKVGGEWRIGAIEFDI</sequence>